<accession>A0A1U9NL05</accession>
<organism evidence="2 3">
    <name type="scientific">Anaerohalosphaera lusitana</name>
    <dbReference type="NCBI Taxonomy" id="1936003"/>
    <lineage>
        <taxon>Bacteria</taxon>
        <taxon>Pseudomonadati</taxon>
        <taxon>Planctomycetota</taxon>
        <taxon>Phycisphaerae</taxon>
        <taxon>Sedimentisphaerales</taxon>
        <taxon>Anaerohalosphaeraceae</taxon>
        <taxon>Anaerohalosphaera</taxon>
    </lineage>
</organism>
<dbReference type="RefSeq" id="WP_146661373.1">
    <property type="nucleotide sequence ID" value="NZ_CP019791.1"/>
</dbReference>
<protein>
    <submittedName>
        <fullName evidence="2">Uncharacterized protein</fullName>
    </submittedName>
</protein>
<keyword evidence="1" id="KW-0812">Transmembrane</keyword>
<keyword evidence="3" id="KW-1185">Reference proteome</keyword>
<keyword evidence="1" id="KW-1133">Transmembrane helix</keyword>
<dbReference type="EMBL" id="CP019791">
    <property type="protein sequence ID" value="AQT68404.1"/>
    <property type="molecule type" value="Genomic_DNA"/>
</dbReference>
<sequence>MTRTQILAKALLAVLGVHAFFYLFFKAFDYIRLASRYSASAVIASAILLLLFWLILVYLVFRNNRLAAILPGPAPDDPPATTLFTVLTFRTAFVAYGLILIGKNARHFLGILSFLFPSRIRDYINQIITGSTDLADVLTIYTLYPLGYLVLFILSIYFITGAPHLVRFYTRQIASFASQKPKPSGVSENE</sequence>
<feature type="transmembrane region" description="Helical" evidence="1">
    <location>
        <begin position="81"/>
        <end position="102"/>
    </location>
</feature>
<dbReference type="KEGG" id="alus:STSP2_01564"/>
<evidence type="ECO:0000313" key="2">
    <source>
        <dbReference type="EMBL" id="AQT68404.1"/>
    </source>
</evidence>
<proteinExistence type="predicted"/>
<evidence type="ECO:0000313" key="3">
    <source>
        <dbReference type="Proteomes" id="UP000189674"/>
    </source>
</evidence>
<dbReference type="AlphaFoldDB" id="A0A1U9NL05"/>
<name>A0A1U9NL05_9BACT</name>
<feature type="transmembrane region" description="Helical" evidence="1">
    <location>
        <begin position="6"/>
        <end position="25"/>
    </location>
</feature>
<keyword evidence="1" id="KW-0472">Membrane</keyword>
<reference evidence="3" key="1">
    <citation type="submission" date="2017-02" db="EMBL/GenBank/DDBJ databases">
        <title>Comparative genomics and description of representatives of a novel lineage of planctomycetes thriving in anoxic sediments.</title>
        <authorList>
            <person name="Spring S."/>
            <person name="Bunk B."/>
            <person name="Sproer C."/>
        </authorList>
    </citation>
    <scope>NUCLEOTIDE SEQUENCE [LARGE SCALE GENOMIC DNA]</scope>
    <source>
        <strain evidence="3">ST-NAGAB-D1</strain>
    </source>
</reference>
<evidence type="ECO:0000256" key="1">
    <source>
        <dbReference type="SAM" id="Phobius"/>
    </source>
</evidence>
<dbReference type="STRING" id="1936003.STSP2_01564"/>
<gene>
    <name evidence="2" type="ORF">STSP2_01564</name>
</gene>
<dbReference type="Proteomes" id="UP000189674">
    <property type="component" value="Chromosome"/>
</dbReference>
<feature type="transmembrane region" description="Helical" evidence="1">
    <location>
        <begin position="37"/>
        <end position="61"/>
    </location>
</feature>